<organism evidence="2 3">
    <name type="scientific">Rhodococcus aetherivorans</name>
    <dbReference type="NCBI Taxonomy" id="191292"/>
    <lineage>
        <taxon>Bacteria</taxon>
        <taxon>Bacillati</taxon>
        <taxon>Actinomycetota</taxon>
        <taxon>Actinomycetes</taxon>
        <taxon>Mycobacteriales</taxon>
        <taxon>Nocardiaceae</taxon>
        <taxon>Rhodococcus</taxon>
    </lineage>
</organism>
<sequence>MHTSKNQPRYLVYNRHKELIASITDHDKATITAKWEDIGSGTITIPGTPDPQLLTAALHVHDEPLLISVYTPSAVPWTGRVSGEYVDDGDGPVLELTLVGDRIWLDAMLAVANPDVGPSLQDRESDVREGPLETVVKGYLADAVGRLQVPVMVVPAAPDDQSPIVELSARMVTVKALTDDVLKRYGYSITARTYRVGDPLPAGVQVAPEPGTVMLDVVAGRDTGRLLWQQEHLSTFSVASTEPKAYRAYIGGKGEGVARPFSEVIDTDRRAAGANLGLPEIFVEANDENVDPLDAGRTALAAAAGGLSVNFTVVDGKPWFLGTDWELGHFAYARIAGQVFRAQITEVEMRDDAGATITYTPTCGSAAPGRPTAVADAVARLAAQIRNQNARR</sequence>
<reference evidence="2 3" key="1">
    <citation type="journal article" date="2018" name="Biodegradation">
        <title>1,4-Dioxane degradation characteristics of Rhodococcus aetherivorans JCM 14343.</title>
        <authorList>
            <person name="Inoue D."/>
            <person name="Tsunoda T."/>
            <person name="Yamamoto N."/>
            <person name="Ike M."/>
            <person name="Sei K."/>
        </authorList>
    </citation>
    <scope>NUCLEOTIDE SEQUENCE [LARGE SCALE GENOMIC DNA]</scope>
    <source>
        <strain evidence="2 3">JCM 14343</strain>
    </source>
</reference>
<gene>
    <name evidence="2" type="ORF">RAJCM14343_4711</name>
</gene>
<feature type="domain" description="Gp28/Gp37-like" evidence="1">
    <location>
        <begin position="12"/>
        <end position="365"/>
    </location>
</feature>
<accession>A0ABQ0YSQ4</accession>
<dbReference type="Proteomes" id="UP000325466">
    <property type="component" value="Unassembled WGS sequence"/>
</dbReference>
<evidence type="ECO:0000313" key="3">
    <source>
        <dbReference type="Proteomes" id="UP000325466"/>
    </source>
</evidence>
<protein>
    <recommendedName>
        <fullName evidence="1">Gp28/Gp37-like domain-containing protein</fullName>
    </recommendedName>
</protein>
<evidence type="ECO:0000259" key="1">
    <source>
        <dbReference type="Pfam" id="PF14594"/>
    </source>
</evidence>
<comment type="caution">
    <text evidence="2">The sequence shown here is derived from an EMBL/GenBank/DDBJ whole genome shotgun (WGS) entry which is preliminary data.</text>
</comment>
<evidence type="ECO:0000313" key="2">
    <source>
        <dbReference type="EMBL" id="GES39440.1"/>
    </source>
</evidence>
<keyword evidence="3" id="KW-1185">Reference proteome</keyword>
<dbReference type="Pfam" id="PF14594">
    <property type="entry name" value="Sipho_Gp37"/>
    <property type="match status" value="1"/>
</dbReference>
<proteinExistence type="predicted"/>
<name>A0ABQ0YSQ4_9NOCA</name>
<dbReference type="EMBL" id="BLAH01000117">
    <property type="protein sequence ID" value="GES39440.1"/>
    <property type="molecule type" value="Genomic_DNA"/>
</dbReference>
<dbReference type="RefSeq" id="WP_043799374.1">
    <property type="nucleotide sequence ID" value="NZ_BAAAYP010000039.1"/>
</dbReference>
<dbReference type="InterPro" id="IPR029432">
    <property type="entry name" value="Gp28/Gp37-like_dom"/>
</dbReference>